<dbReference type="PANTHER" id="PTHR10338:SF108">
    <property type="entry name" value="INTER-ALPHA-TRYPSIN INHIBITOR HEAVY CHAIN H4-LIKE PROTEIN"/>
    <property type="match status" value="1"/>
</dbReference>
<dbReference type="PANTHER" id="PTHR10338">
    <property type="entry name" value="INTER-ALPHA-TRYPSIN INHIBITOR HEAVY CHAIN FAMILY MEMBER"/>
    <property type="match status" value="1"/>
</dbReference>
<comment type="caution">
    <text evidence="2">The sequence shown here is derived from an EMBL/GenBank/DDBJ whole genome shotgun (WGS) entry which is preliminary data.</text>
</comment>
<keyword evidence="3" id="KW-1185">Reference proteome</keyword>
<dbReference type="InterPro" id="IPR050934">
    <property type="entry name" value="ITIH"/>
</dbReference>
<sequence length="440" mass="49341">MFVARNELVSIDRPTRETARIHYYPSAVDQRRASARGLSGLFSVEYDIDRNFDAGDVLVVNGFFVHYFAPTGMDPIPKDILFVLDTSSSMFGTKIAQLRDAMHIILNDLHEADRFNIIKFSTTTTFWRPGKVISATRQNIAEAEGYVTTMTSAGWTNINEAMTYGIDFLNSIGDDTGRVKLMVFLTDGSPTKGEENTDIILENVKTRNIRHIAIFTLAFGEDADYEFVKKVALQNDGVARKIYEESDAVLQISGFYAEISRAALKNVTFRYLNSSTNLQNVTKNSFNSFFSDSELVVAGRIKNTDMKRLSLSVEGNGVQGDISLALSASILDHSTPELFPSLTRPEDFEKITERIWAYVTIKQLLDEAVGELNSTAVQRENVRQKIIAMSMKYHFVTPLTSLVVIKPDQREVGNLQEGEDAEQRIGIHKRRLINMDVAGD</sequence>
<dbReference type="EMBL" id="NEDP02081785">
    <property type="protein sequence ID" value="OWF34564.1"/>
    <property type="molecule type" value="Genomic_DNA"/>
</dbReference>
<dbReference type="SMART" id="SM00327">
    <property type="entry name" value="VWA"/>
    <property type="match status" value="1"/>
</dbReference>
<dbReference type="Proteomes" id="UP000242188">
    <property type="component" value="Unassembled WGS sequence"/>
</dbReference>
<reference evidence="2 3" key="1">
    <citation type="journal article" date="2017" name="Nat. Ecol. Evol.">
        <title>Scallop genome provides insights into evolution of bilaterian karyotype and development.</title>
        <authorList>
            <person name="Wang S."/>
            <person name="Zhang J."/>
            <person name="Jiao W."/>
            <person name="Li J."/>
            <person name="Xun X."/>
            <person name="Sun Y."/>
            <person name="Guo X."/>
            <person name="Huan P."/>
            <person name="Dong B."/>
            <person name="Zhang L."/>
            <person name="Hu X."/>
            <person name="Sun X."/>
            <person name="Wang J."/>
            <person name="Zhao C."/>
            <person name="Wang Y."/>
            <person name="Wang D."/>
            <person name="Huang X."/>
            <person name="Wang R."/>
            <person name="Lv J."/>
            <person name="Li Y."/>
            <person name="Zhang Z."/>
            <person name="Liu B."/>
            <person name="Lu W."/>
            <person name="Hui Y."/>
            <person name="Liang J."/>
            <person name="Zhou Z."/>
            <person name="Hou R."/>
            <person name="Li X."/>
            <person name="Liu Y."/>
            <person name="Li H."/>
            <person name="Ning X."/>
            <person name="Lin Y."/>
            <person name="Zhao L."/>
            <person name="Xing Q."/>
            <person name="Dou J."/>
            <person name="Li Y."/>
            <person name="Mao J."/>
            <person name="Guo H."/>
            <person name="Dou H."/>
            <person name="Li T."/>
            <person name="Mu C."/>
            <person name="Jiang W."/>
            <person name="Fu Q."/>
            <person name="Fu X."/>
            <person name="Miao Y."/>
            <person name="Liu J."/>
            <person name="Yu Q."/>
            <person name="Li R."/>
            <person name="Liao H."/>
            <person name="Li X."/>
            <person name="Kong Y."/>
            <person name="Jiang Z."/>
            <person name="Chourrout D."/>
            <person name="Li R."/>
            <person name="Bao Z."/>
        </authorList>
    </citation>
    <scope>NUCLEOTIDE SEQUENCE [LARGE SCALE GENOMIC DNA]</scope>
    <source>
        <strain evidence="2 3">PY_sf001</strain>
    </source>
</reference>
<dbReference type="Pfam" id="PF00092">
    <property type="entry name" value="VWA"/>
    <property type="match status" value="1"/>
</dbReference>
<accession>A0A210PDL5</accession>
<dbReference type="AlphaFoldDB" id="A0A210PDL5"/>
<organism evidence="2 3">
    <name type="scientific">Mizuhopecten yessoensis</name>
    <name type="common">Japanese scallop</name>
    <name type="synonym">Patinopecten yessoensis</name>
    <dbReference type="NCBI Taxonomy" id="6573"/>
    <lineage>
        <taxon>Eukaryota</taxon>
        <taxon>Metazoa</taxon>
        <taxon>Spiralia</taxon>
        <taxon>Lophotrochozoa</taxon>
        <taxon>Mollusca</taxon>
        <taxon>Bivalvia</taxon>
        <taxon>Autobranchia</taxon>
        <taxon>Pteriomorphia</taxon>
        <taxon>Pectinida</taxon>
        <taxon>Pectinoidea</taxon>
        <taxon>Pectinidae</taxon>
        <taxon>Mizuhopecten</taxon>
    </lineage>
</organism>
<feature type="domain" description="VWFA" evidence="1">
    <location>
        <begin position="79"/>
        <end position="259"/>
    </location>
</feature>
<dbReference type="InterPro" id="IPR036465">
    <property type="entry name" value="vWFA_dom_sf"/>
</dbReference>
<evidence type="ECO:0000259" key="1">
    <source>
        <dbReference type="PROSITE" id="PS50234"/>
    </source>
</evidence>
<evidence type="ECO:0000313" key="2">
    <source>
        <dbReference type="EMBL" id="OWF34564.1"/>
    </source>
</evidence>
<dbReference type="SUPFAM" id="SSF53300">
    <property type="entry name" value="vWA-like"/>
    <property type="match status" value="1"/>
</dbReference>
<evidence type="ECO:0000313" key="3">
    <source>
        <dbReference type="Proteomes" id="UP000242188"/>
    </source>
</evidence>
<protein>
    <submittedName>
        <fullName evidence="2">Inter-alpha-trypsin inhibitor heavy chain H4</fullName>
    </submittedName>
</protein>
<name>A0A210PDL5_MIZYE</name>
<dbReference type="OrthoDB" id="299997at2759"/>
<gene>
    <name evidence="2" type="ORF">KP79_PYT24834</name>
</gene>
<dbReference type="Gene3D" id="3.40.50.410">
    <property type="entry name" value="von Willebrand factor, type A domain"/>
    <property type="match status" value="1"/>
</dbReference>
<dbReference type="InterPro" id="IPR002035">
    <property type="entry name" value="VWF_A"/>
</dbReference>
<dbReference type="PROSITE" id="PS50234">
    <property type="entry name" value="VWFA"/>
    <property type="match status" value="1"/>
</dbReference>
<proteinExistence type="predicted"/>